<evidence type="ECO:0000313" key="9">
    <source>
        <dbReference type="Proteomes" id="UP000007648"/>
    </source>
</evidence>
<dbReference type="Ensembl" id="ENSSHAT00000041972.1">
    <property type="protein sequence ID" value="ENSSHAP00000042954.1"/>
    <property type="gene ID" value="ENSSHAG00000025621.1"/>
</dbReference>
<gene>
    <name evidence="8" type="primary">CITED4</name>
</gene>
<dbReference type="Gene3D" id="6.10.140.2200">
    <property type="match status" value="1"/>
</dbReference>
<evidence type="ECO:0000313" key="8">
    <source>
        <dbReference type="Ensembl" id="ENSSHAP00000042954.1"/>
    </source>
</evidence>
<keyword evidence="6" id="KW-0539">Nucleus</keyword>
<dbReference type="PANTHER" id="PTHR17045">
    <property type="entry name" value="MELANOCYTE SPECIFIC GENE RELATED CITED"/>
    <property type="match status" value="1"/>
</dbReference>
<feature type="region of interest" description="Disordered" evidence="7">
    <location>
        <begin position="21"/>
        <end position="82"/>
    </location>
</feature>
<keyword evidence="9" id="KW-1185">Reference proteome</keyword>
<reference evidence="8 9" key="1">
    <citation type="journal article" date="2011" name="Proc. Natl. Acad. Sci. U.S.A.">
        <title>Genetic diversity and population structure of the endangered marsupial Sarcophilus harrisii (Tasmanian devil).</title>
        <authorList>
            <person name="Miller W."/>
            <person name="Hayes V.M."/>
            <person name="Ratan A."/>
            <person name="Petersen D.C."/>
            <person name="Wittekindt N.E."/>
            <person name="Miller J."/>
            <person name="Walenz B."/>
            <person name="Knight J."/>
            <person name="Qi J."/>
            <person name="Zhao F."/>
            <person name="Wang Q."/>
            <person name="Bedoya-Reina O.C."/>
            <person name="Katiyar N."/>
            <person name="Tomsho L.P."/>
            <person name="Kasson L.M."/>
            <person name="Hardie R.A."/>
            <person name="Woodbridge P."/>
            <person name="Tindall E.A."/>
            <person name="Bertelsen M.F."/>
            <person name="Dixon D."/>
            <person name="Pyecroft S."/>
            <person name="Helgen K.M."/>
            <person name="Lesk A.M."/>
            <person name="Pringle T.H."/>
            <person name="Patterson N."/>
            <person name="Zhang Y."/>
            <person name="Kreiss A."/>
            <person name="Woods G.M."/>
            <person name="Jones M.E."/>
            <person name="Schuster S.C."/>
        </authorList>
    </citation>
    <scope>NUCLEOTIDE SEQUENCE [LARGE SCALE GENOMIC DNA]</scope>
</reference>
<dbReference type="PANTHER" id="PTHR17045:SF5">
    <property type="entry name" value="CBP_P300-INTERACTING TRANSACTIVATOR 4"/>
    <property type="match status" value="1"/>
</dbReference>
<dbReference type="GO" id="GO:0005634">
    <property type="term" value="C:nucleus"/>
    <property type="evidence" value="ECO:0007669"/>
    <property type="project" value="UniProtKB-SubCell"/>
</dbReference>
<dbReference type="GO" id="GO:0003713">
    <property type="term" value="F:transcription coactivator activity"/>
    <property type="evidence" value="ECO:0007669"/>
    <property type="project" value="TreeGrafter"/>
</dbReference>
<dbReference type="FunFam" id="6.10.140.2200:FF:000001">
    <property type="entry name" value="Cbp/p300-interacting transactivator 2 isoform 1"/>
    <property type="match status" value="1"/>
</dbReference>
<dbReference type="AlphaFoldDB" id="A0A7N4V6I1"/>
<dbReference type="Pfam" id="PF04487">
    <property type="entry name" value="CITED"/>
    <property type="match status" value="1"/>
</dbReference>
<keyword evidence="3" id="KW-0805">Transcription regulation</keyword>
<evidence type="ECO:0008006" key="10">
    <source>
        <dbReference type="Google" id="ProtNLM"/>
    </source>
</evidence>
<reference evidence="8" key="2">
    <citation type="submission" date="2025-08" db="UniProtKB">
        <authorList>
            <consortium name="Ensembl"/>
        </authorList>
    </citation>
    <scope>IDENTIFICATION</scope>
</reference>
<evidence type="ECO:0000256" key="1">
    <source>
        <dbReference type="ARBA" id="ARBA00004123"/>
    </source>
</evidence>
<evidence type="ECO:0000256" key="3">
    <source>
        <dbReference type="ARBA" id="ARBA00023015"/>
    </source>
</evidence>
<dbReference type="FunCoup" id="A0A7N4V6I1">
    <property type="interactions" value="185"/>
</dbReference>
<keyword evidence="5" id="KW-0804">Transcription</keyword>
<keyword evidence="4" id="KW-0010">Activator</keyword>
<evidence type="ECO:0000256" key="5">
    <source>
        <dbReference type="ARBA" id="ARBA00023163"/>
    </source>
</evidence>
<comment type="subcellular location">
    <subcellularLocation>
        <location evidence="1">Nucleus</location>
    </subcellularLocation>
</comment>
<evidence type="ECO:0000256" key="7">
    <source>
        <dbReference type="SAM" id="MobiDB-lite"/>
    </source>
</evidence>
<evidence type="ECO:0000256" key="4">
    <source>
        <dbReference type="ARBA" id="ARBA00023159"/>
    </source>
</evidence>
<proteinExistence type="inferred from homology"/>
<dbReference type="InterPro" id="IPR007576">
    <property type="entry name" value="CITED"/>
</dbReference>
<evidence type="ECO:0000256" key="6">
    <source>
        <dbReference type="ARBA" id="ARBA00023242"/>
    </source>
</evidence>
<feature type="compositionally biased region" description="Pro residues" evidence="7">
    <location>
        <begin position="65"/>
        <end position="75"/>
    </location>
</feature>
<dbReference type="GeneTree" id="ENSGT00530000063624"/>
<dbReference type="InParanoid" id="A0A7N4V6I1"/>
<comment type="similarity">
    <text evidence="2">Belongs to the CITED family.</text>
</comment>
<reference evidence="8" key="3">
    <citation type="submission" date="2025-09" db="UniProtKB">
        <authorList>
            <consortium name="Ensembl"/>
        </authorList>
    </citation>
    <scope>IDENTIFICATION</scope>
</reference>
<protein>
    <recommendedName>
        <fullName evidence="10">Cbp/p300 interacting transactivator with Glu/Asp rich carboxy-terminal domain 4</fullName>
    </recommendedName>
</protein>
<accession>A0A7N4V6I1</accession>
<dbReference type="Proteomes" id="UP000007648">
    <property type="component" value="Unassembled WGS sequence"/>
</dbReference>
<sequence length="178" mass="18438">GADSPAIVAGSSISLSPPLSCLCAHDGSPDAPPEPRSSRAAGSPRGAVQLGSQQSGPGTLMYPGQPGPFSGPPRQPQLSASLHRQKLHPFYQGHPAGCALGPSTPRCWSGPMGPDLAPPALTLSCVDAELIDEETLTSLEQELGLDRVQELPELFLGQNEFDCLWDFGGKQQAGAVSC</sequence>
<name>A0A7N4V6I1_SARHA</name>
<organism evidence="8 9">
    <name type="scientific">Sarcophilus harrisii</name>
    <name type="common">Tasmanian devil</name>
    <name type="synonym">Sarcophilus laniarius</name>
    <dbReference type="NCBI Taxonomy" id="9305"/>
    <lineage>
        <taxon>Eukaryota</taxon>
        <taxon>Metazoa</taxon>
        <taxon>Chordata</taxon>
        <taxon>Craniata</taxon>
        <taxon>Vertebrata</taxon>
        <taxon>Euteleostomi</taxon>
        <taxon>Mammalia</taxon>
        <taxon>Metatheria</taxon>
        <taxon>Dasyuromorphia</taxon>
        <taxon>Dasyuridae</taxon>
        <taxon>Sarcophilus</taxon>
    </lineage>
</organism>
<evidence type="ECO:0000256" key="2">
    <source>
        <dbReference type="ARBA" id="ARBA00006967"/>
    </source>
</evidence>